<keyword evidence="3" id="KW-1185">Reference proteome</keyword>
<evidence type="ECO:0000313" key="3">
    <source>
        <dbReference type="Proteomes" id="UP000590740"/>
    </source>
</evidence>
<dbReference type="Pfam" id="PF13676">
    <property type="entry name" value="TIR_2"/>
    <property type="match status" value="1"/>
</dbReference>
<dbReference type="RefSeq" id="WP_184340019.1">
    <property type="nucleotide sequence ID" value="NZ_JACHIG010000005.1"/>
</dbReference>
<feature type="domain" description="SEFIR" evidence="1">
    <location>
        <begin position="2"/>
        <end position="138"/>
    </location>
</feature>
<dbReference type="InterPro" id="IPR035897">
    <property type="entry name" value="Toll_tir_struct_dom_sf"/>
</dbReference>
<dbReference type="AlphaFoldDB" id="A0A7W7YBG5"/>
<dbReference type="EMBL" id="JACHIG010000005">
    <property type="protein sequence ID" value="MBB5033101.1"/>
    <property type="molecule type" value="Genomic_DNA"/>
</dbReference>
<dbReference type="SUPFAM" id="SSF52200">
    <property type="entry name" value="Toll/Interleukin receptor TIR domain"/>
    <property type="match status" value="1"/>
</dbReference>
<sequence length="476" mass="54701">MTPKVFISYSWASQSHQERVKEWADRLLADGINVVLDLYDLKEGQDKYAFMERMVTDAEVTHVLVISDKSYTDKANTRRKGVGTESQIISKEVYEKVEQSKFIPIVCDFKDSDNPCLPVFLETRIWIDFSSPEAVNSNWERLVRLLYGKPLHEKPQLGKAPAFITQESKVPSTPALAKFSTLRQAILQGKPGLRMYRSEFLDQCIAYADAMRVRKEPNLNNFGEKVLEDCAKLIPIRDLIVDWVLLEAGTTPSSDFSESLIYLLERLLEIKARPEEVTTWNEVWFEAAKLFVYETFLYIIASLIKTRAYSDLNNIYTSHYLRPSTDRYGSERFNKFDDFYSSSGTLNAVLAPKGHTLYSPAAALIKRHATRKDLPFSDIIQADLLTLLMAFITPETQWYPQLMHYAEFSSEFPFFIRAAQHKNFQSLATITGIADAKILRESVLAGHKRLDSSRWHNFYSRNFSGPMNLENLDTIK</sequence>
<evidence type="ECO:0000313" key="2">
    <source>
        <dbReference type="EMBL" id="MBB5033101.1"/>
    </source>
</evidence>
<dbReference type="InterPro" id="IPR000157">
    <property type="entry name" value="TIR_dom"/>
</dbReference>
<protein>
    <recommendedName>
        <fullName evidence="1">SEFIR domain-containing protein</fullName>
    </recommendedName>
</protein>
<dbReference type="GO" id="GO:0007165">
    <property type="term" value="P:signal transduction"/>
    <property type="evidence" value="ECO:0007669"/>
    <property type="project" value="InterPro"/>
</dbReference>
<comment type="caution">
    <text evidence="2">The sequence shown here is derived from an EMBL/GenBank/DDBJ whole genome shotgun (WGS) entry which is preliminary data.</text>
</comment>
<dbReference type="Gene3D" id="3.40.50.10140">
    <property type="entry name" value="Toll/interleukin-1 receptor homology (TIR) domain"/>
    <property type="match status" value="1"/>
</dbReference>
<organism evidence="2 3">
    <name type="scientific">Prosthecobacter vanneervenii</name>
    <dbReference type="NCBI Taxonomy" id="48466"/>
    <lineage>
        <taxon>Bacteria</taxon>
        <taxon>Pseudomonadati</taxon>
        <taxon>Verrucomicrobiota</taxon>
        <taxon>Verrucomicrobiia</taxon>
        <taxon>Verrucomicrobiales</taxon>
        <taxon>Verrucomicrobiaceae</taxon>
        <taxon>Prosthecobacter</taxon>
    </lineage>
</organism>
<name>A0A7W7YBG5_9BACT</name>
<evidence type="ECO:0000259" key="1">
    <source>
        <dbReference type="PROSITE" id="PS51534"/>
    </source>
</evidence>
<gene>
    <name evidence="2" type="ORF">HNQ65_002684</name>
</gene>
<proteinExistence type="predicted"/>
<dbReference type="InterPro" id="IPR013568">
    <property type="entry name" value="SEFIR_dom"/>
</dbReference>
<reference evidence="2 3" key="1">
    <citation type="submission" date="2020-08" db="EMBL/GenBank/DDBJ databases">
        <title>Genomic Encyclopedia of Type Strains, Phase IV (KMG-IV): sequencing the most valuable type-strain genomes for metagenomic binning, comparative biology and taxonomic classification.</title>
        <authorList>
            <person name="Goeker M."/>
        </authorList>
    </citation>
    <scope>NUCLEOTIDE SEQUENCE [LARGE SCALE GENOMIC DNA]</scope>
    <source>
        <strain evidence="2 3">DSM 12252</strain>
    </source>
</reference>
<dbReference type="Proteomes" id="UP000590740">
    <property type="component" value="Unassembled WGS sequence"/>
</dbReference>
<accession>A0A7W7YBG5</accession>
<dbReference type="PROSITE" id="PS51534">
    <property type="entry name" value="SEFIR"/>
    <property type="match status" value="1"/>
</dbReference>